<accession>A0A8D5A632</accession>
<feature type="transmembrane region" description="Helical" evidence="1">
    <location>
        <begin position="31"/>
        <end position="49"/>
    </location>
</feature>
<dbReference type="GO" id="GO:0005886">
    <property type="term" value="C:plasma membrane"/>
    <property type="evidence" value="ECO:0007669"/>
    <property type="project" value="TreeGrafter"/>
</dbReference>
<dbReference type="GeneID" id="92716601"/>
<keyword evidence="1" id="KW-1133">Transmembrane helix</keyword>
<evidence type="ECO:0000256" key="1">
    <source>
        <dbReference type="SAM" id="Phobius"/>
    </source>
</evidence>
<dbReference type="PANTHER" id="PTHR34989">
    <property type="entry name" value="PROTEIN HDED"/>
    <property type="match status" value="1"/>
</dbReference>
<dbReference type="Proteomes" id="UP000320585">
    <property type="component" value="Chromosome"/>
</dbReference>
<evidence type="ECO:0000313" key="3">
    <source>
        <dbReference type="Proteomes" id="UP000320585"/>
    </source>
</evidence>
<name>A0A8D5A632_9FIRM</name>
<dbReference type="AlphaFoldDB" id="A0A8D5A632"/>
<feature type="transmembrane region" description="Helical" evidence="1">
    <location>
        <begin position="61"/>
        <end position="79"/>
    </location>
</feature>
<gene>
    <name evidence="2" type="ORF">Dia5BBH33_13710</name>
</gene>
<sequence length="177" mass="19893">MLSSIVLILGSLLFIGAGIFCILQPEISLLIVGWYIGFVLVLGGALQIIRFFQIDPGYRSFWHLLIALLDVVFGIWMLVSMVFTLVAYMLPLMFAIYILLRGILMIVLRKKKEKEMKHSSLYMPVAIIEILIGAALVLRPDAASIIFMYCVALALIWTGISTFMIWRQSEAADDSES</sequence>
<dbReference type="InterPro" id="IPR052712">
    <property type="entry name" value="Acid_resist_chaperone_HdeD"/>
</dbReference>
<dbReference type="InterPro" id="IPR005325">
    <property type="entry name" value="DUF308_memb"/>
</dbReference>
<evidence type="ECO:0000313" key="2">
    <source>
        <dbReference type="EMBL" id="BBK25436.1"/>
    </source>
</evidence>
<keyword evidence="3" id="KW-1185">Reference proteome</keyword>
<dbReference type="PANTHER" id="PTHR34989:SF1">
    <property type="entry name" value="PROTEIN HDED"/>
    <property type="match status" value="1"/>
</dbReference>
<keyword evidence="1" id="KW-0472">Membrane</keyword>
<proteinExistence type="predicted"/>
<feature type="transmembrane region" description="Helical" evidence="1">
    <location>
        <begin position="120"/>
        <end position="138"/>
    </location>
</feature>
<dbReference type="RefSeq" id="WP_022382600.1">
    <property type="nucleotide sequence ID" value="NZ_AP019697.1"/>
</dbReference>
<evidence type="ECO:0008006" key="4">
    <source>
        <dbReference type="Google" id="ProtNLM"/>
    </source>
</evidence>
<feature type="transmembrane region" description="Helical" evidence="1">
    <location>
        <begin position="85"/>
        <end position="108"/>
    </location>
</feature>
<organism evidence="2 3">
    <name type="scientific">Dialister hominis</name>
    <dbReference type="NCBI Taxonomy" id="2582419"/>
    <lineage>
        <taxon>Bacteria</taxon>
        <taxon>Bacillati</taxon>
        <taxon>Bacillota</taxon>
        <taxon>Negativicutes</taxon>
        <taxon>Veillonellales</taxon>
        <taxon>Veillonellaceae</taxon>
        <taxon>Dialister</taxon>
    </lineage>
</organism>
<keyword evidence="1" id="KW-0812">Transmembrane</keyword>
<feature type="transmembrane region" description="Helical" evidence="1">
    <location>
        <begin position="144"/>
        <end position="166"/>
    </location>
</feature>
<dbReference type="KEGG" id="dho:Dia5BBH33_13710"/>
<reference evidence="3" key="1">
    <citation type="submission" date="2019-05" db="EMBL/GenBank/DDBJ databases">
        <title>Complete genome sequencing of Dialister sp. strain 5BBH33.</title>
        <authorList>
            <person name="Sakamoto M."/>
            <person name="Murakami T."/>
            <person name="Mori H."/>
        </authorList>
    </citation>
    <scope>NUCLEOTIDE SEQUENCE [LARGE SCALE GENOMIC DNA]</scope>
    <source>
        <strain evidence="3">5BBH33</strain>
    </source>
</reference>
<protein>
    <recommendedName>
        <fullName evidence="4">DUF308 domain-containing protein</fullName>
    </recommendedName>
</protein>
<dbReference type="Pfam" id="PF03729">
    <property type="entry name" value="DUF308"/>
    <property type="match status" value="2"/>
</dbReference>
<dbReference type="EMBL" id="AP019697">
    <property type="protein sequence ID" value="BBK25436.1"/>
    <property type="molecule type" value="Genomic_DNA"/>
</dbReference>